<dbReference type="PANTHER" id="PTHR47206:SF1">
    <property type="entry name" value="HOMEODOMAIN-LIKE SUPERFAMILY PROTEIN"/>
    <property type="match status" value="1"/>
</dbReference>
<feature type="region of interest" description="Disordered" evidence="3">
    <location>
        <begin position="287"/>
        <end position="333"/>
    </location>
</feature>
<dbReference type="Proteomes" id="UP001154282">
    <property type="component" value="Unassembled WGS sequence"/>
</dbReference>
<feature type="compositionally biased region" description="Polar residues" evidence="3">
    <location>
        <begin position="559"/>
        <end position="585"/>
    </location>
</feature>
<feature type="domain" description="HTH myb-type" evidence="5">
    <location>
        <begin position="199"/>
        <end position="256"/>
    </location>
</feature>
<dbReference type="GO" id="GO:0005634">
    <property type="term" value="C:nucleus"/>
    <property type="evidence" value="ECO:0007669"/>
    <property type="project" value="UniProtKB-SubCell"/>
</dbReference>
<dbReference type="InterPro" id="IPR001005">
    <property type="entry name" value="SANT/Myb"/>
</dbReference>
<dbReference type="Pfam" id="PF00249">
    <property type="entry name" value="Myb_DNA-binding"/>
    <property type="match status" value="1"/>
</dbReference>
<dbReference type="SUPFAM" id="SSF46689">
    <property type="entry name" value="Homeodomain-like"/>
    <property type="match status" value="1"/>
</dbReference>
<reference evidence="6" key="1">
    <citation type="submission" date="2022-08" db="EMBL/GenBank/DDBJ databases">
        <authorList>
            <person name="Gutierrez-Valencia J."/>
        </authorList>
    </citation>
    <scope>NUCLEOTIDE SEQUENCE</scope>
</reference>
<proteinExistence type="predicted"/>
<dbReference type="CDD" id="cd11660">
    <property type="entry name" value="SANT_TRF"/>
    <property type="match status" value="1"/>
</dbReference>
<protein>
    <submittedName>
        <fullName evidence="6">Uncharacterized protein</fullName>
    </submittedName>
</protein>
<evidence type="ECO:0000256" key="1">
    <source>
        <dbReference type="ARBA" id="ARBA00004123"/>
    </source>
</evidence>
<dbReference type="PROSITE" id="PS50090">
    <property type="entry name" value="MYB_LIKE"/>
    <property type="match status" value="1"/>
</dbReference>
<evidence type="ECO:0000256" key="2">
    <source>
        <dbReference type="ARBA" id="ARBA00023242"/>
    </source>
</evidence>
<organism evidence="6 7">
    <name type="scientific">Linum tenue</name>
    <dbReference type="NCBI Taxonomy" id="586396"/>
    <lineage>
        <taxon>Eukaryota</taxon>
        <taxon>Viridiplantae</taxon>
        <taxon>Streptophyta</taxon>
        <taxon>Embryophyta</taxon>
        <taxon>Tracheophyta</taxon>
        <taxon>Spermatophyta</taxon>
        <taxon>Magnoliopsida</taxon>
        <taxon>eudicotyledons</taxon>
        <taxon>Gunneridae</taxon>
        <taxon>Pentapetalae</taxon>
        <taxon>rosids</taxon>
        <taxon>fabids</taxon>
        <taxon>Malpighiales</taxon>
        <taxon>Linaceae</taxon>
        <taxon>Linum</taxon>
    </lineage>
</organism>
<sequence length="585" mass="62483">MIEKTKKNGSHRRGRISEEDISVVLERYTATTVLALLQEVGQLEGATIDWNAIVKKTSTGISSVRECQMLWRHLAYRHSLSDKLDDGAQPQDDDSDLEYELEAYPEVSSEASAEAAAYVKILMASGLPTDSSQTNAGTVEAPLTINIPNSLSFRATSENSEPAAMRGMNITIPVFVQKQPAPLVAGLEDINGSQIGNNQSKRKRKPWSESEDLELIAAVRKFGEGNWANIVKGEFKGDRTPSQLSQRWGVIRRKNSSNLNQLTNSSDSLLSEAQRAARHAMNMALDPQTRPSFMNNNTGGGTNFGSAKAVAPGSTNESSVAVKQEQPPQKPPAVTRFSLIDSAANKGAAPPPAKPNLTSDPVRAAAVAAGARIASQSDAASLLKAAQANNAVHIMAKPGAPARTAVPSGLSTHSEARPKFKQPPLSTSSSGPRKIASPSVVQRPPPTSMQISSVKSRKELPQVRDGKTVGGGINVCSSSPEAAGKAKVQQEGGNLHGEQVTHNDKTVSENKEPKQNVQKLVVGHPGALVPKKDNVGNGKVEPSENRQEESRKEDENKNKGSCSSKEGEKQQQVTQGLKSTTKTKE</sequence>
<feature type="domain" description="Myb-like" evidence="4">
    <location>
        <begin position="199"/>
        <end position="248"/>
    </location>
</feature>
<keyword evidence="2" id="KW-0539">Nucleus</keyword>
<dbReference type="InterPro" id="IPR009057">
    <property type="entry name" value="Homeodomain-like_sf"/>
</dbReference>
<dbReference type="SMART" id="SM00717">
    <property type="entry name" value="SANT"/>
    <property type="match status" value="1"/>
</dbReference>
<dbReference type="InterPro" id="IPR017930">
    <property type="entry name" value="Myb_dom"/>
</dbReference>
<dbReference type="EMBL" id="CAMGYJ010000005">
    <property type="protein sequence ID" value="CAI0417567.1"/>
    <property type="molecule type" value="Genomic_DNA"/>
</dbReference>
<dbReference type="PANTHER" id="PTHR47206">
    <property type="entry name" value="HOMEODOMAIN-LIKE SUPERFAMILY PROTEIN"/>
    <property type="match status" value="1"/>
</dbReference>
<feature type="compositionally biased region" description="Basic and acidic residues" evidence="3">
    <location>
        <begin position="456"/>
        <end position="467"/>
    </location>
</feature>
<accession>A0AAV0K5H8</accession>
<feature type="compositionally biased region" description="Basic and acidic residues" evidence="3">
    <location>
        <begin position="541"/>
        <end position="558"/>
    </location>
</feature>
<comment type="caution">
    <text evidence="6">The sequence shown here is derived from an EMBL/GenBank/DDBJ whole genome shotgun (WGS) entry which is preliminary data.</text>
</comment>
<evidence type="ECO:0000259" key="4">
    <source>
        <dbReference type="PROSITE" id="PS50090"/>
    </source>
</evidence>
<dbReference type="AlphaFoldDB" id="A0AAV0K5H8"/>
<keyword evidence="7" id="KW-1185">Reference proteome</keyword>
<comment type="subcellular location">
    <subcellularLocation>
        <location evidence="1">Nucleus</location>
    </subcellularLocation>
</comment>
<dbReference type="Gene3D" id="1.10.10.60">
    <property type="entry name" value="Homeodomain-like"/>
    <property type="match status" value="1"/>
</dbReference>
<name>A0AAV0K5H8_9ROSI</name>
<dbReference type="PROSITE" id="PS51294">
    <property type="entry name" value="HTH_MYB"/>
    <property type="match status" value="1"/>
</dbReference>
<evidence type="ECO:0000259" key="5">
    <source>
        <dbReference type="PROSITE" id="PS51294"/>
    </source>
</evidence>
<feature type="region of interest" description="Disordered" evidence="3">
    <location>
        <begin position="402"/>
        <end position="585"/>
    </location>
</feature>
<evidence type="ECO:0000313" key="7">
    <source>
        <dbReference type="Proteomes" id="UP001154282"/>
    </source>
</evidence>
<evidence type="ECO:0000256" key="3">
    <source>
        <dbReference type="SAM" id="MobiDB-lite"/>
    </source>
</evidence>
<evidence type="ECO:0000313" key="6">
    <source>
        <dbReference type="EMBL" id="CAI0417567.1"/>
    </source>
</evidence>
<gene>
    <name evidence="6" type="ORF">LITE_LOCUS17355</name>
</gene>
<feature type="compositionally biased region" description="Basic and acidic residues" evidence="3">
    <location>
        <begin position="499"/>
        <end position="514"/>
    </location>
</feature>